<keyword evidence="3" id="KW-1185">Reference proteome</keyword>
<name>B4QTW0_DROSI</name>
<evidence type="ECO:0000256" key="1">
    <source>
        <dbReference type="SAM" id="SignalP"/>
    </source>
</evidence>
<protein>
    <submittedName>
        <fullName evidence="2">GD19266</fullName>
    </submittedName>
</protein>
<reference evidence="2 3" key="1">
    <citation type="journal article" date="2007" name="Nature">
        <title>Evolution of genes and genomes on the Drosophila phylogeny.</title>
        <authorList>
            <consortium name="Drosophila 12 Genomes Consortium"/>
            <person name="Clark A.G."/>
            <person name="Eisen M.B."/>
            <person name="Smith D.R."/>
            <person name="Bergman C.M."/>
            <person name="Oliver B."/>
            <person name="Markow T.A."/>
            <person name="Kaufman T.C."/>
            <person name="Kellis M."/>
            <person name="Gelbart W."/>
            <person name="Iyer V.N."/>
            <person name="Pollard D.A."/>
            <person name="Sackton T.B."/>
            <person name="Larracuente A.M."/>
            <person name="Singh N.D."/>
            <person name="Abad J.P."/>
            <person name="Abt D.N."/>
            <person name="Adryan B."/>
            <person name="Aguade M."/>
            <person name="Akashi H."/>
            <person name="Anderson W.W."/>
            <person name="Aquadro C.F."/>
            <person name="Ardell D.H."/>
            <person name="Arguello R."/>
            <person name="Artieri C.G."/>
            <person name="Barbash D.A."/>
            <person name="Barker D."/>
            <person name="Barsanti P."/>
            <person name="Batterham P."/>
            <person name="Batzoglou S."/>
            <person name="Begun D."/>
            <person name="Bhutkar A."/>
            <person name="Blanco E."/>
            <person name="Bosak S.A."/>
            <person name="Bradley R.K."/>
            <person name="Brand A.D."/>
            <person name="Brent M.R."/>
            <person name="Brooks A.N."/>
            <person name="Brown R.H."/>
            <person name="Butlin R.K."/>
            <person name="Caggese C."/>
            <person name="Calvi B.R."/>
            <person name="Bernardo de Carvalho A."/>
            <person name="Caspi A."/>
            <person name="Castrezana S."/>
            <person name="Celniker S.E."/>
            <person name="Chang J.L."/>
            <person name="Chapple C."/>
            <person name="Chatterji S."/>
            <person name="Chinwalla A."/>
            <person name="Civetta A."/>
            <person name="Clifton S.W."/>
            <person name="Comeron J.M."/>
            <person name="Costello J.C."/>
            <person name="Coyne J.A."/>
            <person name="Daub J."/>
            <person name="David R.G."/>
            <person name="Delcher A.L."/>
            <person name="Delehaunty K."/>
            <person name="Do C.B."/>
            <person name="Ebling H."/>
            <person name="Edwards K."/>
            <person name="Eickbush T."/>
            <person name="Evans J.D."/>
            <person name="Filipski A."/>
            <person name="Findeiss S."/>
            <person name="Freyhult E."/>
            <person name="Fulton L."/>
            <person name="Fulton R."/>
            <person name="Garcia A.C."/>
            <person name="Gardiner A."/>
            <person name="Garfield D.A."/>
            <person name="Garvin B.E."/>
            <person name="Gibson G."/>
            <person name="Gilbert D."/>
            <person name="Gnerre S."/>
            <person name="Godfrey J."/>
            <person name="Good R."/>
            <person name="Gotea V."/>
            <person name="Gravely B."/>
            <person name="Greenberg A.J."/>
            <person name="Griffiths-Jones S."/>
            <person name="Gross S."/>
            <person name="Guigo R."/>
            <person name="Gustafson E.A."/>
            <person name="Haerty W."/>
            <person name="Hahn M.W."/>
            <person name="Halligan D.L."/>
            <person name="Halpern A.L."/>
            <person name="Halter G.M."/>
            <person name="Han M.V."/>
            <person name="Heger A."/>
            <person name="Hillier L."/>
            <person name="Hinrichs A.S."/>
            <person name="Holmes I."/>
            <person name="Hoskins R.A."/>
            <person name="Hubisz M.J."/>
            <person name="Hultmark D."/>
            <person name="Huntley M.A."/>
            <person name="Jaffe D.B."/>
            <person name="Jagadeeshan S."/>
            <person name="Jeck W.R."/>
            <person name="Johnson J."/>
            <person name="Jones C.D."/>
            <person name="Jordan W.C."/>
            <person name="Karpen G.H."/>
            <person name="Kataoka E."/>
            <person name="Keightley P.D."/>
            <person name="Kheradpour P."/>
            <person name="Kirkness E.F."/>
            <person name="Koerich L.B."/>
            <person name="Kristiansen K."/>
            <person name="Kudrna D."/>
            <person name="Kulathinal R.J."/>
            <person name="Kumar S."/>
            <person name="Kwok R."/>
            <person name="Lander E."/>
            <person name="Langley C.H."/>
            <person name="Lapoint R."/>
            <person name="Lazzaro B.P."/>
            <person name="Lee S.J."/>
            <person name="Levesque L."/>
            <person name="Li R."/>
            <person name="Lin C.F."/>
            <person name="Lin M.F."/>
            <person name="Lindblad-Toh K."/>
            <person name="Llopart A."/>
            <person name="Long M."/>
            <person name="Low L."/>
            <person name="Lozovsky E."/>
            <person name="Lu J."/>
            <person name="Luo M."/>
            <person name="Machado C.A."/>
            <person name="Makalowski W."/>
            <person name="Marzo M."/>
            <person name="Matsuda M."/>
            <person name="Matzkin L."/>
            <person name="McAllister B."/>
            <person name="McBride C.S."/>
            <person name="McKernan B."/>
            <person name="McKernan K."/>
            <person name="Mendez-Lago M."/>
            <person name="Minx P."/>
            <person name="Mollenhauer M.U."/>
            <person name="Montooth K."/>
            <person name="Mount S.M."/>
            <person name="Mu X."/>
            <person name="Myers E."/>
            <person name="Negre B."/>
            <person name="Newfeld S."/>
            <person name="Nielsen R."/>
            <person name="Noor M.A."/>
            <person name="O'Grady P."/>
            <person name="Pachter L."/>
            <person name="Papaceit M."/>
            <person name="Parisi M.J."/>
            <person name="Parisi M."/>
            <person name="Parts L."/>
            <person name="Pedersen J.S."/>
            <person name="Pesole G."/>
            <person name="Phillippy A.M."/>
            <person name="Ponting C.P."/>
            <person name="Pop M."/>
            <person name="Porcelli D."/>
            <person name="Powell J.R."/>
            <person name="Prohaska S."/>
            <person name="Pruitt K."/>
            <person name="Puig M."/>
            <person name="Quesneville H."/>
            <person name="Ram K.R."/>
            <person name="Rand D."/>
            <person name="Rasmussen M.D."/>
            <person name="Reed L.K."/>
            <person name="Reenan R."/>
            <person name="Reily A."/>
            <person name="Remington K.A."/>
            <person name="Rieger T.T."/>
            <person name="Ritchie M.G."/>
            <person name="Robin C."/>
            <person name="Rogers Y.H."/>
            <person name="Rohde C."/>
            <person name="Rozas J."/>
            <person name="Rubenfield M.J."/>
            <person name="Ruiz A."/>
            <person name="Russo S."/>
            <person name="Salzberg S.L."/>
            <person name="Sanchez-Gracia A."/>
            <person name="Saranga D.J."/>
            <person name="Sato H."/>
            <person name="Schaeffer S.W."/>
            <person name="Schatz M.C."/>
            <person name="Schlenke T."/>
            <person name="Schwartz R."/>
            <person name="Segarra C."/>
            <person name="Singh R.S."/>
            <person name="Sirot L."/>
            <person name="Sirota M."/>
            <person name="Sisneros N.B."/>
            <person name="Smith C.D."/>
            <person name="Smith T.F."/>
            <person name="Spieth J."/>
            <person name="Stage D.E."/>
            <person name="Stark A."/>
            <person name="Stephan W."/>
            <person name="Strausberg R.L."/>
            <person name="Strempel S."/>
            <person name="Sturgill D."/>
            <person name="Sutton G."/>
            <person name="Sutton G.G."/>
            <person name="Tao W."/>
            <person name="Teichmann S."/>
            <person name="Tobari Y.N."/>
            <person name="Tomimura Y."/>
            <person name="Tsolas J.M."/>
            <person name="Valente V.L."/>
            <person name="Venter E."/>
            <person name="Venter J.C."/>
            <person name="Vicario S."/>
            <person name="Vieira F.G."/>
            <person name="Vilella A.J."/>
            <person name="Villasante A."/>
            <person name="Walenz B."/>
            <person name="Wang J."/>
            <person name="Wasserman M."/>
            <person name="Watts T."/>
            <person name="Wilson D."/>
            <person name="Wilson R.K."/>
            <person name="Wing R.A."/>
            <person name="Wolfner M.F."/>
            <person name="Wong A."/>
            <person name="Wong G.K."/>
            <person name="Wu C.I."/>
            <person name="Wu G."/>
            <person name="Yamamoto D."/>
            <person name="Yang H.P."/>
            <person name="Yang S.P."/>
            <person name="Yorke J.A."/>
            <person name="Yoshida K."/>
            <person name="Zdobnov E."/>
            <person name="Zhang P."/>
            <person name="Zhang Y."/>
            <person name="Zimin A.V."/>
            <person name="Baldwin J."/>
            <person name="Abdouelleil A."/>
            <person name="Abdulkadir J."/>
            <person name="Abebe A."/>
            <person name="Abera B."/>
            <person name="Abreu J."/>
            <person name="Acer S.C."/>
            <person name="Aftuck L."/>
            <person name="Alexander A."/>
            <person name="An P."/>
            <person name="Anderson E."/>
            <person name="Anderson S."/>
            <person name="Arachi H."/>
            <person name="Azer M."/>
            <person name="Bachantsang P."/>
            <person name="Barry A."/>
            <person name="Bayul T."/>
            <person name="Berlin A."/>
            <person name="Bessette D."/>
            <person name="Bloom T."/>
            <person name="Blye J."/>
            <person name="Boguslavskiy L."/>
            <person name="Bonnet C."/>
            <person name="Boukhgalter B."/>
            <person name="Bourzgui I."/>
            <person name="Brown A."/>
            <person name="Cahill P."/>
            <person name="Channer S."/>
            <person name="Cheshatsang Y."/>
            <person name="Chuda L."/>
            <person name="Citroen M."/>
            <person name="Collymore A."/>
            <person name="Cooke P."/>
            <person name="Costello M."/>
            <person name="D'Aco K."/>
            <person name="Daza R."/>
            <person name="De Haan G."/>
            <person name="DeGray S."/>
            <person name="DeMaso C."/>
            <person name="Dhargay N."/>
            <person name="Dooley K."/>
            <person name="Dooley E."/>
            <person name="Doricent M."/>
            <person name="Dorje P."/>
            <person name="Dorjee K."/>
            <person name="Dupes A."/>
            <person name="Elong R."/>
            <person name="Falk J."/>
            <person name="Farina A."/>
            <person name="Faro S."/>
            <person name="Ferguson D."/>
            <person name="Fisher S."/>
            <person name="Foley C.D."/>
            <person name="Franke A."/>
            <person name="Friedrich D."/>
            <person name="Gadbois L."/>
            <person name="Gearin G."/>
            <person name="Gearin C.R."/>
            <person name="Giannoukos G."/>
            <person name="Goode T."/>
            <person name="Graham J."/>
            <person name="Grandbois E."/>
            <person name="Grewal S."/>
            <person name="Gyaltsen K."/>
            <person name="Hafez N."/>
            <person name="Hagos B."/>
            <person name="Hall J."/>
            <person name="Henson C."/>
            <person name="Hollinger A."/>
            <person name="Honan T."/>
            <person name="Huard M.D."/>
            <person name="Hughes L."/>
            <person name="Hurhula B."/>
            <person name="Husby M.E."/>
            <person name="Kamat A."/>
            <person name="Kanga B."/>
            <person name="Kashin S."/>
            <person name="Khazanovich D."/>
            <person name="Kisner P."/>
            <person name="Lance K."/>
            <person name="Lara M."/>
            <person name="Lee W."/>
            <person name="Lennon N."/>
            <person name="Letendre F."/>
            <person name="LeVine R."/>
            <person name="Lipovsky A."/>
            <person name="Liu X."/>
            <person name="Liu J."/>
            <person name="Liu S."/>
            <person name="Lokyitsang T."/>
            <person name="Lokyitsang Y."/>
            <person name="Lubonja R."/>
            <person name="Lui A."/>
            <person name="MacDonald P."/>
            <person name="Magnisalis V."/>
            <person name="Maru K."/>
            <person name="Matthews C."/>
            <person name="McCusker W."/>
            <person name="McDonough S."/>
            <person name="Mehta T."/>
            <person name="Meldrim J."/>
            <person name="Meneus L."/>
            <person name="Mihai O."/>
            <person name="Mihalev A."/>
            <person name="Mihova T."/>
            <person name="Mittelman R."/>
            <person name="Mlenga V."/>
            <person name="Montmayeur A."/>
            <person name="Mulrain L."/>
            <person name="Navidi A."/>
            <person name="Naylor J."/>
            <person name="Negash T."/>
            <person name="Nguyen T."/>
            <person name="Nguyen N."/>
            <person name="Nicol R."/>
            <person name="Norbu C."/>
            <person name="Norbu N."/>
            <person name="Novod N."/>
            <person name="O'Neill B."/>
            <person name="Osman S."/>
            <person name="Markiewicz E."/>
            <person name="Oyono O.L."/>
            <person name="Patti C."/>
            <person name="Phunkhang P."/>
            <person name="Pierre F."/>
            <person name="Priest M."/>
            <person name="Raghuraman S."/>
            <person name="Rege F."/>
            <person name="Reyes R."/>
            <person name="Rise C."/>
            <person name="Rogov P."/>
            <person name="Ross K."/>
            <person name="Ryan E."/>
            <person name="Settipalli S."/>
            <person name="Shea T."/>
            <person name="Sherpa N."/>
            <person name="Shi L."/>
            <person name="Shih D."/>
            <person name="Sparrow T."/>
            <person name="Spaulding J."/>
            <person name="Stalker J."/>
            <person name="Stange-Thomann N."/>
            <person name="Stavropoulos S."/>
            <person name="Stone C."/>
            <person name="Strader C."/>
            <person name="Tesfaye S."/>
            <person name="Thomson T."/>
            <person name="Thoulutsang Y."/>
            <person name="Thoulutsang D."/>
            <person name="Topham K."/>
            <person name="Topping I."/>
            <person name="Tsamla T."/>
            <person name="Vassiliev H."/>
            <person name="Vo A."/>
            <person name="Wangchuk T."/>
            <person name="Wangdi T."/>
            <person name="Weiand M."/>
            <person name="Wilkinson J."/>
            <person name="Wilson A."/>
            <person name="Yadav S."/>
            <person name="Young G."/>
            <person name="Yu Q."/>
            <person name="Zembek L."/>
            <person name="Zhong D."/>
            <person name="Zimmer A."/>
            <person name="Zwirko Z."/>
            <person name="Jaffe D.B."/>
            <person name="Alvarez P."/>
            <person name="Brockman W."/>
            <person name="Butler J."/>
            <person name="Chin C."/>
            <person name="Gnerre S."/>
            <person name="Grabherr M."/>
            <person name="Kleber M."/>
            <person name="Mauceli E."/>
            <person name="MacCallum I."/>
        </authorList>
    </citation>
    <scope>NUCLEOTIDE SEQUENCE [LARGE SCALE GENOMIC DNA]</scope>
    <source>
        <strain evidence="3">white501</strain>
    </source>
</reference>
<evidence type="ECO:0000313" key="3">
    <source>
        <dbReference type="Proteomes" id="UP000000304"/>
    </source>
</evidence>
<sequence length="210" mass="23145">MSSDFALGLLIYEWMLLLQLLLLLLPAESDLLTFAQRKHHFETDKSFQQELFTGETRPLSVRQLYTEAGKELPVATGATATALASLAHSQSLIPSRSISFNGEVLSSDHEVLQLNGSTDTEDHLLCVSDFGNANRKLRTRIDAEIEIRLTARPPNHCHGSLVLLLMMMMTGRTGTGTATGTKTTHTPRSQLHQTSPICSLLMANEEQLMA</sequence>
<feature type="chain" id="PRO_5002821559" evidence="1">
    <location>
        <begin position="30"/>
        <end position="210"/>
    </location>
</feature>
<dbReference type="AlphaFoldDB" id="B4QTW0"/>
<dbReference type="Proteomes" id="UP000000304">
    <property type="component" value="Chromosome 3R"/>
</dbReference>
<gene>
    <name evidence="2" type="primary">Dsim\GD19266</name>
    <name evidence="2" type="ORF">Dsim_GD19266</name>
</gene>
<keyword evidence="1" id="KW-0732">Signal</keyword>
<proteinExistence type="predicted"/>
<evidence type="ECO:0000313" key="2">
    <source>
        <dbReference type="EMBL" id="EDX12383.1"/>
    </source>
</evidence>
<dbReference type="HOGENOM" id="CLU_1311303_0_0_1"/>
<dbReference type="STRING" id="7240.B4QTW0"/>
<dbReference type="OrthoDB" id="8965057at2759"/>
<accession>B4QTW0</accession>
<dbReference type="EMBL" id="CM000364">
    <property type="protein sequence ID" value="EDX12383.1"/>
    <property type="molecule type" value="Genomic_DNA"/>
</dbReference>
<organism evidence="2 3">
    <name type="scientific">Drosophila simulans</name>
    <name type="common">Fruit fly</name>
    <dbReference type="NCBI Taxonomy" id="7240"/>
    <lineage>
        <taxon>Eukaryota</taxon>
        <taxon>Metazoa</taxon>
        <taxon>Ecdysozoa</taxon>
        <taxon>Arthropoda</taxon>
        <taxon>Hexapoda</taxon>
        <taxon>Insecta</taxon>
        <taxon>Pterygota</taxon>
        <taxon>Neoptera</taxon>
        <taxon>Endopterygota</taxon>
        <taxon>Diptera</taxon>
        <taxon>Brachycera</taxon>
        <taxon>Muscomorpha</taxon>
        <taxon>Ephydroidea</taxon>
        <taxon>Drosophilidae</taxon>
        <taxon>Drosophila</taxon>
        <taxon>Sophophora</taxon>
    </lineage>
</organism>
<feature type="signal peptide" evidence="1">
    <location>
        <begin position="1"/>
        <end position="29"/>
    </location>
</feature>